<sequence>MGLRQTGALREDITFEQFLSVFTAKRQGENDVGLDDGETTLGSSSDALLINKPPRELHGVVQTLVLLCDFSDQPHDSNHSTSYYNALLFSTDSFPSGSMRDYYRRVSGFNNTDSSNSGIDIQGAVHGWFRLPQPMSYYAGGTSGRGAFPANAQGLARDAVKAALDAGVDFTPSKEPSRYDAYREDKITALSSSTLVQGQNIRRHRIIYGVSNG</sequence>
<comment type="caution">
    <text evidence="1">The sequence shown here is derived from an EMBL/GenBank/DDBJ whole genome shotgun (WGS) entry which is preliminary data.</text>
</comment>
<evidence type="ECO:0000313" key="2">
    <source>
        <dbReference type="Proteomes" id="UP001241377"/>
    </source>
</evidence>
<accession>A0ACC2WN60</accession>
<evidence type="ECO:0000313" key="1">
    <source>
        <dbReference type="EMBL" id="KAJ9112903.1"/>
    </source>
</evidence>
<dbReference type="Proteomes" id="UP001241377">
    <property type="component" value="Unassembled WGS sequence"/>
</dbReference>
<protein>
    <submittedName>
        <fullName evidence="1">Uncharacterized protein</fullName>
    </submittedName>
</protein>
<name>A0ACC2WN60_9TREE</name>
<dbReference type="EMBL" id="JASBWR010000003">
    <property type="protein sequence ID" value="KAJ9112903.1"/>
    <property type="molecule type" value="Genomic_DNA"/>
</dbReference>
<gene>
    <name evidence="1" type="ORF">QFC19_000458</name>
</gene>
<keyword evidence="2" id="KW-1185">Reference proteome</keyword>
<reference evidence="1" key="1">
    <citation type="submission" date="2023-04" db="EMBL/GenBank/DDBJ databases">
        <title>Draft Genome sequencing of Naganishia species isolated from polar environments using Oxford Nanopore Technology.</title>
        <authorList>
            <person name="Leo P."/>
            <person name="Venkateswaran K."/>
        </authorList>
    </citation>
    <scope>NUCLEOTIDE SEQUENCE</scope>
    <source>
        <strain evidence="1">MNA-CCFEE 5261</strain>
    </source>
</reference>
<organism evidence="1 2">
    <name type="scientific">Naganishia cerealis</name>
    <dbReference type="NCBI Taxonomy" id="610337"/>
    <lineage>
        <taxon>Eukaryota</taxon>
        <taxon>Fungi</taxon>
        <taxon>Dikarya</taxon>
        <taxon>Basidiomycota</taxon>
        <taxon>Agaricomycotina</taxon>
        <taxon>Tremellomycetes</taxon>
        <taxon>Filobasidiales</taxon>
        <taxon>Filobasidiaceae</taxon>
        <taxon>Naganishia</taxon>
    </lineage>
</organism>
<proteinExistence type="predicted"/>